<dbReference type="InterPro" id="IPR043519">
    <property type="entry name" value="NT_sf"/>
</dbReference>
<evidence type="ECO:0000259" key="1">
    <source>
        <dbReference type="Pfam" id="PF01909"/>
    </source>
</evidence>
<dbReference type="CDD" id="cd05403">
    <property type="entry name" value="NT_KNTase_like"/>
    <property type="match status" value="1"/>
</dbReference>
<proteinExistence type="predicted"/>
<gene>
    <name evidence="2" type="ORF">LWC34_07850</name>
</gene>
<evidence type="ECO:0000313" key="3">
    <source>
        <dbReference type="Proteomes" id="UP001521150"/>
    </source>
</evidence>
<sequence>MINEILDRVVSWARARVDIAGVLLVGSYARDAARPDSDVDIVILTEIPDQYTEGWYDEVEIGPLTRNQAWGPITEWRLISSSGLEVEFGVGSPDWALTDPVDAGTRRVVADGARILYDPKGLLAKLLVDVADHKEH</sequence>
<name>A0ABS8Z6Q1_9PSEU</name>
<organism evidence="2 3">
    <name type="scientific">Kibdelosporangium philippinense</name>
    <dbReference type="NCBI Taxonomy" id="211113"/>
    <lineage>
        <taxon>Bacteria</taxon>
        <taxon>Bacillati</taxon>
        <taxon>Actinomycetota</taxon>
        <taxon>Actinomycetes</taxon>
        <taxon>Pseudonocardiales</taxon>
        <taxon>Pseudonocardiaceae</taxon>
        <taxon>Kibdelosporangium</taxon>
    </lineage>
</organism>
<dbReference type="Pfam" id="PF01909">
    <property type="entry name" value="NTP_transf_2"/>
    <property type="match status" value="1"/>
</dbReference>
<dbReference type="Gene3D" id="3.30.460.10">
    <property type="entry name" value="Beta Polymerase, domain 2"/>
    <property type="match status" value="1"/>
</dbReference>
<evidence type="ECO:0000313" key="2">
    <source>
        <dbReference type="EMBL" id="MCE7002743.1"/>
    </source>
</evidence>
<dbReference type="RefSeq" id="WP_233724204.1">
    <property type="nucleotide sequence ID" value="NZ_JAJVCN010000001.1"/>
</dbReference>
<dbReference type="EMBL" id="JAJVCN010000001">
    <property type="protein sequence ID" value="MCE7002743.1"/>
    <property type="molecule type" value="Genomic_DNA"/>
</dbReference>
<dbReference type="Proteomes" id="UP001521150">
    <property type="component" value="Unassembled WGS sequence"/>
</dbReference>
<comment type="caution">
    <text evidence="2">The sequence shown here is derived from an EMBL/GenBank/DDBJ whole genome shotgun (WGS) entry which is preliminary data.</text>
</comment>
<keyword evidence="3" id="KW-1185">Reference proteome</keyword>
<dbReference type="SUPFAM" id="SSF81301">
    <property type="entry name" value="Nucleotidyltransferase"/>
    <property type="match status" value="1"/>
</dbReference>
<feature type="domain" description="Polymerase nucleotidyl transferase" evidence="1">
    <location>
        <begin position="16"/>
        <end position="50"/>
    </location>
</feature>
<accession>A0ABS8Z6Q1</accession>
<dbReference type="InterPro" id="IPR002934">
    <property type="entry name" value="Polymerase_NTP_transf_dom"/>
</dbReference>
<reference evidence="2 3" key="1">
    <citation type="submission" date="2021-12" db="EMBL/GenBank/DDBJ databases">
        <title>Genome sequence of Kibdelosporangium philippinense ATCC 49844.</title>
        <authorList>
            <person name="Fedorov E.A."/>
            <person name="Omeragic M."/>
            <person name="Shalygina K.F."/>
            <person name="Maclea K.S."/>
        </authorList>
    </citation>
    <scope>NUCLEOTIDE SEQUENCE [LARGE SCALE GENOMIC DNA]</scope>
    <source>
        <strain evidence="2 3">ATCC 49844</strain>
    </source>
</reference>
<protein>
    <submittedName>
        <fullName evidence="2">Nucleotidyltransferase domain-containing protein</fullName>
    </submittedName>
</protein>